<dbReference type="InterPro" id="IPR006223">
    <property type="entry name" value="GcvT"/>
</dbReference>
<dbReference type="GO" id="GO:0032259">
    <property type="term" value="P:methylation"/>
    <property type="evidence" value="ECO:0007669"/>
    <property type="project" value="UniProtKB-KW"/>
</dbReference>
<comment type="similarity">
    <text evidence="1">Belongs to the GcvT family.</text>
</comment>
<dbReference type="PANTHER" id="PTHR43757:SF2">
    <property type="entry name" value="AMINOMETHYLTRANSFERASE, MITOCHONDRIAL"/>
    <property type="match status" value="1"/>
</dbReference>
<feature type="domain" description="Aminomethyltransferase C-terminal" evidence="9">
    <location>
        <begin position="303"/>
        <end position="378"/>
    </location>
</feature>
<evidence type="ECO:0000256" key="5">
    <source>
        <dbReference type="ARBA" id="ARBA00031395"/>
    </source>
</evidence>
<dbReference type="NCBIfam" id="NF010093">
    <property type="entry name" value="PRK13579.1"/>
    <property type="match status" value="1"/>
</dbReference>
<dbReference type="InterPro" id="IPR013977">
    <property type="entry name" value="GcvT_C"/>
</dbReference>
<feature type="domain" description="GCVT N-terminal" evidence="8">
    <location>
        <begin position="32"/>
        <end position="280"/>
    </location>
</feature>
<dbReference type="Gene3D" id="4.10.1250.10">
    <property type="entry name" value="Aminomethyltransferase fragment"/>
    <property type="match status" value="1"/>
</dbReference>
<dbReference type="GO" id="GO:0008168">
    <property type="term" value="F:methyltransferase activity"/>
    <property type="evidence" value="ECO:0007669"/>
    <property type="project" value="UniProtKB-KW"/>
</dbReference>
<dbReference type="AlphaFoldDB" id="V5E2P0"/>
<dbReference type="FunFam" id="3.30.70.1400:FF:000001">
    <property type="entry name" value="Aminomethyltransferase"/>
    <property type="match status" value="1"/>
</dbReference>
<accession>V5E2P0</accession>
<keyword evidence="10" id="KW-0489">Methyltransferase</keyword>
<dbReference type="PATRIC" id="fig|1116472.3.peg.321"/>
<evidence type="ECO:0000313" key="11">
    <source>
        <dbReference type="Proteomes" id="UP000017842"/>
    </source>
</evidence>
<dbReference type="PANTHER" id="PTHR43757">
    <property type="entry name" value="AMINOMETHYLTRANSFERASE"/>
    <property type="match status" value="1"/>
</dbReference>
<evidence type="ECO:0000256" key="3">
    <source>
        <dbReference type="ARBA" id="ARBA00022576"/>
    </source>
</evidence>
<dbReference type="InterPro" id="IPR006222">
    <property type="entry name" value="GCVT_N"/>
</dbReference>
<evidence type="ECO:0000256" key="6">
    <source>
        <dbReference type="ARBA" id="ARBA00047665"/>
    </source>
</evidence>
<dbReference type="EMBL" id="AYLO01000009">
    <property type="protein sequence ID" value="ESS73826.1"/>
    <property type="molecule type" value="Genomic_DNA"/>
</dbReference>
<dbReference type="GO" id="GO:0004047">
    <property type="term" value="F:aminomethyltransferase activity"/>
    <property type="evidence" value="ECO:0007669"/>
    <property type="project" value="UniProtKB-EC"/>
</dbReference>
<dbReference type="EC" id="2.1.2.10" evidence="2"/>
<evidence type="ECO:0000256" key="2">
    <source>
        <dbReference type="ARBA" id="ARBA00012616"/>
    </source>
</evidence>
<organism evidence="10 11">
    <name type="scientific">Methyloglobulus morosus KoM1</name>
    <dbReference type="NCBI Taxonomy" id="1116472"/>
    <lineage>
        <taxon>Bacteria</taxon>
        <taxon>Pseudomonadati</taxon>
        <taxon>Pseudomonadota</taxon>
        <taxon>Gammaproteobacteria</taxon>
        <taxon>Methylococcales</taxon>
        <taxon>Methylococcaceae</taxon>
        <taxon>Methyloglobulus</taxon>
    </lineage>
</organism>
<gene>
    <name evidence="10" type="primary">gcvT</name>
    <name evidence="10" type="ORF">MGMO_9c00220</name>
</gene>
<dbReference type="NCBIfam" id="NF001567">
    <property type="entry name" value="PRK00389.1"/>
    <property type="match status" value="1"/>
</dbReference>
<dbReference type="Gene3D" id="3.30.70.1400">
    <property type="entry name" value="Aminomethyltransferase beta-barrel domains"/>
    <property type="match status" value="1"/>
</dbReference>
<dbReference type="GO" id="GO:0006546">
    <property type="term" value="P:glycine catabolic process"/>
    <property type="evidence" value="ECO:0007669"/>
    <property type="project" value="InterPro"/>
</dbReference>
<comment type="caution">
    <text evidence="10">The sequence shown here is derived from an EMBL/GenBank/DDBJ whole genome shotgun (WGS) entry which is preliminary data.</text>
</comment>
<dbReference type="SUPFAM" id="SSF103025">
    <property type="entry name" value="Folate-binding domain"/>
    <property type="match status" value="1"/>
</dbReference>
<dbReference type="NCBIfam" id="TIGR00528">
    <property type="entry name" value="gcvT"/>
    <property type="match status" value="1"/>
</dbReference>
<evidence type="ECO:0000256" key="4">
    <source>
        <dbReference type="ARBA" id="ARBA00022679"/>
    </source>
</evidence>
<dbReference type="PIRSF" id="PIRSF006487">
    <property type="entry name" value="GcvT"/>
    <property type="match status" value="1"/>
</dbReference>
<dbReference type="STRING" id="1116472.MGMO_9c00220"/>
<evidence type="ECO:0000259" key="8">
    <source>
        <dbReference type="Pfam" id="PF01571"/>
    </source>
</evidence>
<evidence type="ECO:0000259" key="9">
    <source>
        <dbReference type="Pfam" id="PF08669"/>
    </source>
</evidence>
<evidence type="ECO:0000256" key="1">
    <source>
        <dbReference type="ARBA" id="ARBA00008609"/>
    </source>
</evidence>
<dbReference type="GO" id="GO:0005960">
    <property type="term" value="C:glycine cleavage complex"/>
    <property type="evidence" value="ECO:0007669"/>
    <property type="project" value="InterPro"/>
</dbReference>
<name>V5E2P0_9GAMM</name>
<feature type="binding site" evidence="7">
    <location>
        <position position="218"/>
    </location>
    <ligand>
        <name>substrate</name>
    </ligand>
</feature>
<dbReference type="Gene3D" id="2.40.30.110">
    <property type="entry name" value="Aminomethyltransferase beta-barrel domains"/>
    <property type="match status" value="1"/>
</dbReference>
<evidence type="ECO:0000313" key="10">
    <source>
        <dbReference type="EMBL" id="ESS73826.1"/>
    </source>
</evidence>
<keyword evidence="4 10" id="KW-0808">Transferase</keyword>
<dbReference type="eggNOG" id="COG0404">
    <property type="taxonomic scope" value="Bacteria"/>
</dbReference>
<protein>
    <recommendedName>
        <fullName evidence="2">aminomethyltransferase</fullName>
        <ecNumber evidence="2">2.1.2.10</ecNumber>
    </recommendedName>
    <alternativeName>
        <fullName evidence="5">Glycine cleavage system T protein</fullName>
    </alternativeName>
</protein>
<proteinExistence type="inferred from homology"/>
<dbReference type="Proteomes" id="UP000017842">
    <property type="component" value="Unassembled WGS sequence"/>
</dbReference>
<dbReference type="Pfam" id="PF01571">
    <property type="entry name" value="GCV_T"/>
    <property type="match status" value="1"/>
</dbReference>
<dbReference type="InterPro" id="IPR028896">
    <property type="entry name" value="GcvT/YgfZ/DmdA"/>
</dbReference>
<dbReference type="GO" id="GO:0008483">
    <property type="term" value="F:transaminase activity"/>
    <property type="evidence" value="ECO:0007669"/>
    <property type="project" value="UniProtKB-KW"/>
</dbReference>
<comment type="catalytic activity">
    <reaction evidence="6">
        <text>N(6)-[(R)-S(8)-aminomethyldihydrolipoyl]-L-lysyl-[protein] + (6S)-5,6,7,8-tetrahydrofolate = N(6)-[(R)-dihydrolipoyl]-L-lysyl-[protein] + (6R)-5,10-methylene-5,6,7,8-tetrahydrofolate + NH4(+)</text>
        <dbReference type="Rhea" id="RHEA:16945"/>
        <dbReference type="Rhea" id="RHEA-COMP:10475"/>
        <dbReference type="Rhea" id="RHEA-COMP:10492"/>
        <dbReference type="ChEBI" id="CHEBI:15636"/>
        <dbReference type="ChEBI" id="CHEBI:28938"/>
        <dbReference type="ChEBI" id="CHEBI:57453"/>
        <dbReference type="ChEBI" id="CHEBI:83100"/>
        <dbReference type="ChEBI" id="CHEBI:83143"/>
        <dbReference type="EC" id="2.1.2.10"/>
    </reaction>
</comment>
<keyword evidence="11" id="KW-1185">Reference proteome</keyword>
<dbReference type="Gene3D" id="3.30.1360.120">
    <property type="entry name" value="Probable tRNA modification gtpase trme, domain 1"/>
    <property type="match status" value="1"/>
</dbReference>
<reference evidence="10 11" key="1">
    <citation type="journal article" date="2013" name="Genome Announc.">
        <title>Draft Genome Sequence of the Methanotrophic Gammaproteobacterium Methyloglobulus morosus DSM 22980 Strain KoM1.</title>
        <authorList>
            <person name="Poehlein A."/>
            <person name="Deutzmann J.S."/>
            <person name="Daniel R."/>
            <person name="Simeonova D.D."/>
        </authorList>
    </citation>
    <scope>NUCLEOTIDE SEQUENCE [LARGE SCALE GENOMIC DNA]</scope>
    <source>
        <strain evidence="10 11">KoM1</strain>
    </source>
</reference>
<sequence>MHVQQQLVIRIFLYFHYRSWEHFNVMLKETPLYQFHLDLGGKMTVFAGYRLPVQYRHGIIHEHLHCRTHAGFFDISHMGQCLISGDEAAGELERLTPSDIAGLKSGQQKYTVLTNDEGGIIDDIIITRIASGFIVIVNAACKEKDFHYLASRLSAHCHFVELTDQALFALQGPASAAIIRKFSAHTADLPFMTAHETELGGIKCTISRSGYTGEDGFEISVPNKNAVALADLLLAEPGVTAIGLGARDTLRLEAGLCLYGHELNETVTPVEAGLHWLIKKGCSDFPGADKINRQSQQGPERIRVGLSVDGKQPVREGSAIVNSDNDAIGHVTSGGFAPSLGKPVAMAMLDRNYSTLDTRLYAKVRERQVAVTVTRLPFIPHHYHR</sequence>
<dbReference type="InterPro" id="IPR027266">
    <property type="entry name" value="TrmE/GcvT-like"/>
</dbReference>
<keyword evidence="3" id="KW-0032">Aminotransferase</keyword>
<dbReference type="Pfam" id="PF08669">
    <property type="entry name" value="GCV_T_C"/>
    <property type="match status" value="1"/>
</dbReference>
<evidence type="ECO:0000256" key="7">
    <source>
        <dbReference type="PIRSR" id="PIRSR006487-1"/>
    </source>
</evidence>
<dbReference type="SUPFAM" id="SSF101790">
    <property type="entry name" value="Aminomethyltransferase beta-barrel domain"/>
    <property type="match status" value="1"/>
</dbReference>
<dbReference type="InterPro" id="IPR029043">
    <property type="entry name" value="GcvT/YgfZ_C"/>
</dbReference>